<proteinExistence type="predicted"/>
<evidence type="ECO:0008006" key="3">
    <source>
        <dbReference type="Google" id="ProtNLM"/>
    </source>
</evidence>
<dbReference type="InterPro" id="IPR017850">
    <property type="entry name" value="Alkaline_phosphatase_core_sf"/>
</dbReference>
<gene>
    <name evidence="1" type="ORF">MAR_005725</name>
</gene>
<dbReference type="EMBL" id="CP111020">
    <property type="protein sequence ID" value="WAR15620.1"/>
    <property type="molecule type" value="Genomic_DNA"/>
</dbReference>
<dbReference type="InterPro" id="IPR004245">
    <property type="entry name" value="DUF229"/>
</dbReference>
<dbReference type="SUPFAM" id="SSF53649">
    <property type="entry name" value="Alkaline phosphatase-like"/>
    <property type="match status" value="1"/>
</dbReference>
<dbReference type="CDD" id="cd16021">
    <property type="entry name" value="ALP_like"/>
    <property type="match status" value="1"/>
</dbReference>
<dbReference type="Pfam" id="PF02995">
    <property type="entry name" value="DUF229"/>
    <property type="match status" value="1"/>
</dbReference>
<protein>
    <recommendedName>
        <fullName evidence="3">Sulfatase N-terminal domain-containing protein</fullName>
    </recommendedName>
</protein>
<accession>A0ABY7F0B6</accession>
<evidence type="ECO:0000313" key="1">
    <source>
        <dbReference type="EMBL" id="WAR15620.1"/>
    </source>
</evidence>
<dbReference type="PANTHER" id="PTHR10974:SF6">
    <property type="entry name" value="PROTEIN CBG19234"/>
    <property type="match status" value="1"/>
</dbReference>
<name>A0ABY7F0B6_MYAAR</name>
<reference evidence="1" key="1">
    <citation type="submission" date="2022-11" db="EMBL/GenBank/DDBJ databases">
        <title>Centuries of genome instability and evolution in soft-shell clam transmissible cancer (bioRxiv).</title>
        <authorList>
            <person name="Hart S.F.M."/>
            <person name="Yonemitsu M.A."/>
            <person name="Giersch R.M."/>
            <person name="Beal B.F."/>
            <person name="Arriagada G."/>
            <person name="Davis B.W."/>
            <person name="Ostrander E.A."/>
            <person name="Goff S.P."/>
            <person name="Metzger M.J."/>
        </authorList>
    </citation>
    <scope>NUCLEOTIDE SEQUENCE</scope>
    <source>
        <strain evidence="1">MELC-2E11</strain>
        <tissue evidence="1">Siphon/mantle</tissue>
    </source>
</reference>
<keyword evidence="2" id="KW-1185">Reference proteome</keyword>
<dbReference type="Proteomes" id="UP001164746">
    <property type="component" value="Chromosome 9"/>
</dbReference>
<sequence>MLDPFDRSLRAFLPKAKPLLDNNTLAFNQSAFRIANVTQSSLRCYYQTIIRYDGDRGVRMNNTIPLELPATLPYDFYQVTCRNSSEAIIYKNLFSNISPTSVHRDNPVEEESPQHLSVILFAIDSASRSSAIRRLPKTMDILRNLQAYDFKGHTKVGENTFPNIIPLLTGLNVSELHLPRRQYMDKIPFLWNNYSKNGYTTFYAEDTPTWDTFNFNKRGFQIPPTDHYMRPYQLALWNVQKMDYPYISNYCYNGMSRHSLQINYLKQFLDLYKRKRRFALSLINVLCHNTEKNLQFGDDDLRDFVQWMDNEGHLKNTVFIIFGDHGNRISGIRRTPIGYLEDRMPLLQMIIPEQLKARHATVHESLLVNTNRLTTHFDLHQTIVDVLKQSFSEPSIAYREGKVRGISLFKTIPLARTCRDACIPDTYCVCDQTIEEPTSHALAKTMSETGVQMLNHIMFSEDRCAKLTFHKTTSVRRYLRTFQETGIIQTAVSLFRNADVLDRYIVQFQTIPGFGIFEATIGVYLDGGIRVEGDIDRVNKYGNQSACIQDGALLRAYCYCVKKHRVN</sequence>
<dbReference type="PANTHER" id="PTHR10974">
    <property type="entry name" value="FI08016P-RELATED"/>
    <property type="match status" value="1"/>
</dbReference>
<organism evidence="1 2">
    <name type="scientific">Mya arenaria</name>
    <name type="common">Soft-shell clam</name>
    <dbReference type="NCBI Taxonomy" id="6604"/>
    <lineage>
        <taxon>Eukaryota</taxon>
        <taxon>Metazoa</taxon>
        <taxon>Spiralia</taxon>
        <taxon>Lophotrochozoa</taxon>
        <taxon>Mollusca</taxon>
        <taxon>Bivalvia</taxon>
        <taxon>Autobranchia</taxon>
        <taxon>Heteroconchia</taxon>
        <taxon>Euheterodonta</taxon>
        <taxon>Imparidentia</taxon>
        <taxon>Neoheterodontei</taxon>
        <taxon>Myida</taxon>
        <taxon>Myoidea</taxon>
        <taxon>Myidae</taxon>
        <taxon>Mya</taxon>
    </lineage>
</organism>
<evidence type="ECO:0000313" key="2">
    <source>
        <dbReference type="Proteomes" id="UP001164746"/>
    </source>
</evidence>
<dbReference type="Gene3D" id="3.40.720.10">
    <property type="entry name" value="Alkaline Phosphatase, subunit A"/>
    <property type="match status" value="1"/>
</dbReference>